<organism evidence="1 2">
    <name type="scientific">Sulfolobales Beppu filamentous virus 2</name>
    <dbReference type="NCBI Taxonomy" id="2493123"/>
    <lineage>
        <taxon>Viruses</taxon>
        <taxon>Adnaviria</taxon>
        <taxon>Zilligvirae</taxon>
        <taxon>Taleaviricota</taxon>
        <taxon>Tokiviricetes</taxon>
        <taxon>Ligamenvirales</taxon>
        <taxon>Lipothrixviridae</taxon>
        <taxon>Alphalipothrixvirus</taxon>
        <taxon>Alphalipothrixvirus umijigokuense</taxon>
    </lineage>
</organism>
<sequence length="322" mass="37433">MYGAFENQFFYNLAYEACADKAKVNAYPGYIELILPRSRKSARGLLELLFSRGEKDGVIRVCYHDLCYGKKGIEKATQYYSNVVIYVNFDTGVFNDPHATFICGVPTAKEYWTGKPVAFSQFLTTRQLEERLQELELEPYCERIRPGVYYCPDYFQNRQKLMDCSGKIMVKYSTAEQAEFLYSVFGQDVYMVESISELCKPSTQPISPPLVDFKARPEVPRYLINAIYQYSIPPFRDIAIYMHRRDVVVVVYPDKTFETFKFIKTDQLPPMVEKILKRLVEKRYIEGYCNEVKTLPYTLSVIDELEKLNSTGERCKKWSSGS</sequence>
<dbReference type="Proteomes" id="UP000277749">
    <property type="component" value="Segment"/>
</dbReference>
<proteinExistence type="predicted"/>
<evidence type="ECO:0000313" key="2">
    <source>
        <dbReference type="Proteomes" id="UP000277749"/>
    </source>
</evidence>
<gene>
    <name evidence="1" type="ORF">SBFV2_gp19</name>
</gene>
<reference evidence="1 2" key="1">
    <citation type="journal article" date="2018" name="Environ. Microbiol.">
        <title>New archaeal viruses discovered by metagenomic analysis of viral communities in enrichment cultures.</title>
        <authorList>
            <person name="Liu Y."/>
            <person name="Brandt D."/>
            <person name="Ishino S."/>
            <person name="Ishino Y."/>
            <person name="Koonin E.V."/>
            <person name="Kalinowski J."/>
            <person name="Krupovic M."/>
            <person name="Prangishvili D."/>
        </authorList>
    </citation>
    <scope>NUCLEOTIDE SEQUENCE [LARGE SCALE GENOMIC DNA]</scope>
</reference>
<keyword evidence="2" id="KW-1185">Reference proteome</keyword>
<protein>
    <submittedName>
        <fullName evidence="1">Putative viral structural protein</fullName>
    </submittedName>
</protein>
<evidence type="ECO:0000313" key="1">
    <source>
        <dbReference type="EMBL" id="AZI75786.1"/>
    </source>
</evidence>
<accession>A0A3S8NEU3</accession>
<dbReference type="EMBL" id="MK064563">
    <property type="protein sequence ID" value="AZI75786.1"/>
    <property type="molecule type" value="Genomic_DNA"/>
</dbReference>
<name>A0A3S8NEU3_9VIRU</name>